<name>J9W238_LENBU</name>
<gene>
    <name evidence="9" type="ORF">LBUCD034_1368</name>
</gene>
<dbReference type="STRING" id="1071400.LBUCD034_1368"/>
<keyword evidence="7" id="KW-0865">Zymogen</keyword>
<feature type="domain" description="Peptidase S53" evidence="8">
    <location>
        <begin position="201"/>
        <end position="624"/>
    </location>
</feature>
<evidence type="ECO:0000256" key="1">
    <source>
        <dbReference type="ARBA" id="ARBA00001913"/>
    </source>
</evidence>
<dbReference type="KEGG" id="lbn:LBUCD034_1368"/>
<dbReference type="HOGENOM" id="CLU_012501_1_0_9"/>
<dbReference type="GO" id="GO:0004252">
    <property type="term" value="F:serine-type endopeptidase activity"/>
    <property type="evidence" value="ECO:0007669"/>
    <property type="project" value="InterPro"/>
</dbReference>
<sequence length="649" mass="70200">MRGKRLVIGILSGIFVIAGSVSTSAKSNTYTMPKVSPSKTVVANIALKPQSSSQLTDYVYATVDPSSPNYHQYLTPGQFASQFGRPTTDINDFKSYLGKYHLKASVYPGNLAIKVVGTRKNLIRAFNAKQVKVSKNDYRTKVKLPAKLSAQTVSVIGVYATKPKSKKTSLAVTPSLPQNPTPPNTDLSKTSFAKKYGALKFADHYQVSDLYKQGLTGQGQRIGIIAMDDFNAKDVLKYWQQTGVNADPSRINKIYSIDGAKTGHLILSMGLNPAQIESTLDVNQSGAVAPDAKIDAYIGLSLKNVTSTTSSYYTAFMQAVSDDRDKQISTSFSPNTELASQWEQGASASLGEYNDAFNLLLEQAAVQGISVFRASGDYGPRELALKQFNHVFSTSPYQVITGGTTLPYTKITDGRLITIDKERAWGDTYSNPQTKPANYGGSGGGFSILNPTPRYQQGFSGVNTFQAIDLLKYKSGGFLVNKDPQIIIGKGSGRNVPDVSANADSYTGYATYVSGQDLAYAKDGKTVISVPVKQWTVNGGTSFVSPQMAGANAVMNSGTNSPIGFWNPQIYQFAVQPDSPFTVLDDADNNNNLYYTGQPGKLYNQATGLGTVNFAKLYTKFSSEGPIKTIVVLTRDSPTKHSRFNMLIT</sequence>
<dbReference type="PATRIC" id="fig|1071400.3.peg.1321"/>
<evidence type="ECO:0000259" key="8">
    <source>
        <dbReference type="PROSITE" id="PS51695"/>
    </source>
</evidence>
<evidence type="ECO:0000256" key="3">
    <source>
        <dbReference type="ARBA" id="ARBA00022723"/>
    </source>
</evidence>
<accession>J9W238</accession>
<proteinExistence type="predicted"/>
<dbReference type="EMBL" id="CP003043">
    <property type="protein sequence ID" value="AFS00404.1"/>
    <property type="molecule type" value="Genomic_DNA"/>
</dbReference>
<dbReference type="InterPro" id="IPR036852">
    <property type="entry name" value="Peptidase_S8/S53_dom_sf"/>
</dbReference>
<dbReference type="GO" id="GO:0008240">
    <property type="term" value="F:tripeptidyl-peptidase activity"/>
    <property type="evidence" value="ECO:0007669"/>
    <property type="project" value="TreeGrafter"/>
</dbReference>
<dbReference type="InterPro" id="IPR030400">
    <property type="entry name" value="Sedolisin_dom"/>
</dbReference>
<keyword evidence="2" id="KW-0645">Protease</keyword>
<evidence type="ECO:0000256" key="4">
    <source>
        <dbReference type="ARBA" id="ARBA00022801"/>
    </source>
</evidence>
<dbReference type="SMART" id="SM00944">
    <property type="entry name" value="Pro-kuma_activ"/>
    <property type="match status" value="1"/>
</dbReference>
<keyword evidence="5" id="KW-0720">Serine protease</keyword>
<reference evidence="9 10" key="1">
    <citation type="journal article" date="2012" name="J. Biotechnol.">
        <title>Insights into the completely annotated genome of Lactobacillus buchneri CD034, a strain isolated from stable grass silage.</title>
        <authorList>
            <person name="Heinl S."/>
            <person name="Wibberg D."/>
            <person name="Eikmeyer F."/>
            <person name="Szczepanowski R."/>
            <person name="Blom J."/>
            <person name="Linke B."/>
            <person name="Goesmann A."/>
            <person name="Grabherr R."/>
            <person name="Schwab H."/>
            <person name="Puhler A."/>
            <person name="Schluter A."/>
        </authorList>
    </citation>
    <scope>NUCLEOTIDE SEQUENCE [LARGE SCALE GENOMIC DNA]</scope>
    <source>
        <strain evidence="9 10">CD034</strain>
    </source>
</reference>
<dbReference type="eggNOG" id="COG4934">
    <property type="taxonomic scope" value="Bacteria"/>
</dbReference>
<organism evidence="9 10">
    <name type="scientific">Lentilactobacillus buchneri subsp. silagei CD034</name>
    <dbReference type="NCBI Taxonomy" id="1071400"/>
    <lineage>
        <taxon>Bacteria</taxon>
        <taxon>Bacillati</taxon>
        <taxon>Bacillota</taxon>
        <taxon>Bacilli</taxon>
        <taxon>Lactobacillales</taxon>
        <taxon>Lactobacillaceae</taxon>
        <taxon>Lentilactobacillus</taxon>
        <taxon>Lentilactobacillus buchneri subsp. silagei</taxon>
    </lineage>
</organism>
<evidence type="ECO:0000256" key="5">
    <source>
        <dbReference type="ARBA" id="ARBA00022825"/>
    </source>
</evidence>
<dbReference type="PANTHER" id="PTHR14218">
    <property type="entry name" value="PROTEASE S8 TRIPEPTIDYL PEPTIDASE I CLN2"/>
    <property type="match status" value="1"/>
</dbReference>
<dbReference type="PROSITE" id="PS51695">
    <property type="entry name" value="SEDOLISIN"/>
    <property type="match status" value="1"/>
</dbReference>
<keyword evidence="3" id="KW-0479">Metal-binding</keyword>
<evidence type="ECO:0000313" key="9">
    <source>
        <dbReference type="EMBL" id="AFS00404.1"/>
    </source>
</evidence>
<comment type="cofactor">
    <cofactor evidence="1">
        <name>Ca(2+)</name>
        <dbReference type="ChEBI" id="CHEBI:29108"/>
    </cofactor>
</comment>
<keyword evidence="4" id="KW-0378">Hydrolase</keyword>
<dbReference type="InterPro" id="IPR015366">
    <property type="entry name" value="S53_propep"/>
</dbReference>
<dbReference type="GO" id="GO:0046872">
    <property type="term" value="F:metal ion binding"/>
    <property type="evidence" value="ECO:0007669"/>
    <property type="project" value="UniProtKB-KW"/>
</dbReference>
<dbReference type="CDD" id="cd04056">
    <property type="entry name" value="Peptidases_S53"/>
    <property type="match status" value="1"/>
</dbReference>
<evidence type="ECO:0000313" key="10">
    <source>
        <dbReference type="Proteomes" id="UP000007332"/>
    </source>
</evidence>
<dbReference type="SUPFAM" id="SSF54897">
    <property type="entry name" value="Protease propeptides/inhibitors"/>
    <property type="match status" value="1"/>
</dbReference>
<evidence type="ECO:0000256" key="7">
    <source>
        <dbReference type="ARBA" id="ARBA00023145"/>
    </source>
</evidence>
<dbReference type="GO" id="GO:0006508">
    <property type="term" value="P:proteolysis"/>
    <property type="evidence" value="ECO:0007669"/>
    <property type="project" value="UniProtKB-KW"/>
</dbReference>
<evidence type="ECO:0000256" key="2">
    <source>
        <dbReference type="ARBA" id="ARBA00022670"/>
    </source>
</evidence>
<dbReference type="SUPFAM" id="SSF52743">
    <property type="entry name" value="Subtilisin-like"/>
    <property type="match status" value="1"/>
</dbReference>
<dbReference type="Proteomes" id="UP000007332">
    <property type="component" value="Chromosome"/>
</dbReference>
<evidence type="ECO:0000256" key="6">
    <source>
        <dbReference type="ARBA" id="ARBA00022837"/>
    </source>
</evidence>
<dbReference type="Gene3D" id="3.40.50.200">
    <property type="entry name" value="Peptidase S8/S53 domain"/>
    <property type="match status" value="1"/>
</dbReference>
<dbReference type="InterPro" id="IPR050819">
    <property type="entry name" value="Tripeptidyl-peptidase_I"/>
</dbReference>
<dbReference type="RefSeq" id="WP_014940066.1">
    <property type="nucleotide sequence ID" value="NC_018610.1"/>
</dbReference>
<protein>
    <submittedName>
        <fullName evidence="9">Peptidase S53 propeptide</fullName>
    </submittedName>
</protein>
<dbReference type="AlphaFoldDB" id="J9W238"/>
<dbReference type="PANTHER" id="PTHR14218:SF15">
    <property type="entry name" value="TRIPEPTIDYL-PEPTIDASE 1"/>
    <property type="match status" value="1"/>
</dbReference>
<dbReference type="Pfam" id="PF09286">
    <property type="entry name" value="Pro-kuma_activ"/>
    <property type="match status" value="1"/>
</dbReference>
<dbReference type="CDD" id="cd11377">
    <property type="entry name" value="Pro-peptidase_S53"/>
    <property type="match status" value="1"/>
</dbReference>
<keyword evidence="10" id="KW-1185">Reference proteome</keyword>
<keyword evidence="6" id="KW-0106">Calcium</keyword>